<feature type="binding site" evidence="2">
    <location>
        <begin position="87"/>
        <end position="90"/>
    </location>
    <ligand>
        <name>substrate</name>
    </ligand>
</feature>
<dbReference type="CDD" id="cd07067">
    <property type="entry name" value="HP_PGM_like"/>
    <property type="match status" value="1"/>
</dbReference>
<dbReference type="PANTHER" id="PTHR48100">
    <property type="entry name" value="BROAD-SPECIFICITY PHOSPHATASE YOR283W-RELATED"/>
    <property type="match status" value="1"/>
</dbReference>
<evidence type="ECO:0000256" key="2">
    <source>
        <dbReference type="PIRSR" id="PIRSR613078-2"/>
    </source>
</evidence>
<feature type="active site" description="Tele-phosphohistidine intermediate" evidence="1">
    <location>
        <position position="9"/>
    </location>
</feature>
<dbReference type="Gene3D" id="3.40.50.1240">
    <property type="entry name" value="Phosphoglycerate mutase-like"/>
    <property type="match status" value="1"/>
</dbReference>
<dbReference type="EC" id="3.1.3.3" evidence="3"/>
<reference evidence="3" key="1">
    <citation type="submission" date="2019-11" db="EMBL/GenBank/DDBJ databases">
        <authorList>
            <person name="Feng L."/>
        </authorList>
    </citation>
    <scope>NUCLEOTIDE SEQUENCE</scope>
    <source>
        <strain evidence="3">CaerofaciensLFYP39</strain>
    </source>
</reference>
<evidence type="ECO:0000256" key="1">
    <source>
        <dbReference type="PIRSR" id="PIRSR613078-1"/>
    </source>
</evidence>
<dbReference type="PROSITE" id="PS00175">
    <property type="entry name" value="PG_MUTASE"/>
    <property type="match status" value="1"/>
</dbReference>
<name>A0A6N3DNG2_9ACTN</name>
<dbReference type="GO" id="GO:0016791">
    <property type="term" value="F:phosphatase activity"/>
    <property type="evidence" value="ECO:0007669"/>
    <property type="project" value="TreeGrafter"/>
</dbReference>
<dbReference type="PANTHER" id="PTHR48100:SF5">
    <property type="entry name" value="HISTIDINE PHOSPHATASE FAMILY PROTEIN"/>
    <property type="match status" value="1"/>
</dbReference>
<organism evidence="3">
    <name type="scientific">Collinsella aerofaciens</name>
    <dbReference type="NCBI Taxonomy" id="74426"/>
    <lineage>
        <taxon>Bacteria</taxon>
        <taxon>Bacillati</taxon>
        <taxon>Actinomycetota</taxon>
        <taxon>Coriobacteriia</taxon>
        <taxon>Coriobacteriales</taxon>
        <taxon>Coriobacteriaceae</taxon>
        <taxon>Collinsella</taxon>
    </lineage>
</organism>
<dbReference type="InterPro" id="IPR001345">
    <property type="entry name" value="PG/BPGM_mutase_AS"/>
</dbReference>
<feature type="active site" description="Proton donor/acceptor" evidence="1">
    <location>
        <position position="87"/>
    </location>
</feature>
<sequence>MKRLYLLRHGQTEFNVKKLVQGRCDSPLTDLGRQQARAAAAWLKAHGVVPDKVVSSPLGRAMDTARLVACELLGPDAAVEPCEGIIERSYGTFEEGPHDALPTDVWDPGEDLIPFGGEGSHALQERMVATLTNLMSAKDTETLLAVSHGSASRQFIKAAAPEGFELPTKLPNCAIMIFDFEESAPQAEGEPLQCKFTLQQMVDPQQSNELSE</sequence>
<feature type="binding site" evidence="2">
    <location>
        <begin position="8"/>
        <end position="15"/>
    </location>
    <ligand>
        <name>substrate</name>
    </ligand>
</feature>
<dbReference type="InterPro" id="IPR029033">
    <property type="entry name" value="His_PPase_superfam"/>
</dbReference>
<feature type="binding site" evidence="2">
    <location>
        <position position="60"/>
    </location>
    <ligand>
        <name>substrate</name>
    </ligand>
</feature>
<dbReference type="InterPro" id="IPR050275">
    <property type="entry name" value="PGM_Phosphatase"/>
</dbReference>
<protein>
    <submittedName>
        <fullName evidence="3">Phosphoserine phosphatase 2</fullName>
        <ecNumber evidence="3">3.1.3.3</ecNumber>
    </submittedName>
</protein>
<keyword evidence="3" id="KW-0378">Hydrolase</keyword>
<dbReference type="RefSeq" id="WP_156600508.1">
    <property type="nucleotide sequence ID" value="NZ_CACRTW010000039.1"/>
</dbReference>
<dbReference type="EMBL" id="CACRTW010000039">
    <property type="protein sequence ID" value="VYU30746.1"/>
    <property type="molecule type" value="Genomic_DNA"/>
</dbReference>
<dbReference type="AlphaFoldDB" id="A0A6N3DNG2"/>
<dbReference type="SMART" id="SM00855">
    <property type="entry name" value="PGAM"/>
    <property type="match status" value="1"/>
</dbReference>
<gene>
    <name evidence="3" type="primary">pspB</name>
    <name evidence="3" type="ORF">CALFYP39_01977</name>
</gene>
<dbReference type="Pfam" id="PF00300">
    <property type="entry name" value="His_Phos_1"/>
    <property type="match status" value="1"/>
</dbReference>
<accession>A0A6N3DNG2</accession>
<dbReference type="SUPFAM" id="SSF53254">
    <property type="entry name" value="Phosphoglycerate mutase-like"/>
    <property type="match status" value="1"/>
</dbReference>
<evidence type="ECO:0000313" key="3">
    <source>
        <dbReference type="EMBL" id="VYU30746.1"/>
    </source>
</evidence>
<dbReference type="InterPro" id="IPR013078">
    <property type="entry name" value="His_Pase_superF_clade-1"/>
</dbReference>
<dbReference type="GO" id="GO:0005737">
    <property type="term" value="C:cytoplasm"/>
    <property type="evidence" value="ECO:0007669"/>
    <property type="project" value="TreeGrafter"/>
</dbReference>
<proteinExistence type="predicted"/>